<accession>A0AAW1N3Q5</accession>
<sequence length="464" mass="53963">MPPSNNNNKICSICLEICENLRNTEEIDADNVKFIVKLSFCIPELEWAGESYQLCLHCAQKLNLIYEFRKLCLKSFGRKLNLIYEFRKLCLKSFGRIKNETQIEQFDPLLDNRSDLSDADDKEGILANEDDTNKFNKENVEIASRVCNSLLNKKFKTNRLRNIAATKLDDTNKSTCFVCNRSFKDKEVLVRHLNELHNGENKTGVISVNKCEINKTRVRRKRKSEGEVYNCTICSTVFSTKYLLSRHVRNVHATEKKHNCDICGQKFASPVYLSAHKKYHSGERPHICSFCGKGFITASDLYHHEKIHANKRSYKCNKCPKAFNTSSDLHKHNICVHMDRNEWKYVCSFCNKRFPLKTNMDTHVKTHTGEKNFPCHLCDKRFINKSVLLRHIVTHSNVRSFRCSVCSQEYKYQNSLDIHMTTSHGIGNAKIPERSKKYICHICPKSYYANRLQKHIRSHTNDKS</sequence>
<evidence type="ECO:0000256" key="2">
    <source>
        <dbReference type="ARBA" id="ARBA00022723"/>
    </source>
</evidence>
<dbReference type="GO" id="GO:0000981">
    <property type="term" value="F:DNA-binding transcription factor activity, RNA polymerase II-specific"/>
    <property type="evidence" value="ECO:0007669"/>
    <property type="project" value="TreeGrafter"/>
</dbReference>
<dbReference type="PANTHER" id="PTHR24408:SF58">
    <property type="entry name" value="TRANSCRIPTION FACTOR (TFIIIA), PUTATIVE (AFU_ORTHOLOGUE AFUA_1G05150)-RELATED"/>
    <property type="match status" value="1"/>
</dbReference>
<dbReference type="Pfam" id="PF13912">
    <property type="entry name" value="zf-C2H2_6"/>
    <property type="match status" value="2"/>
</dbReference>
<feature type="domain" description="C2H2-type" evidence="8">
    <location>
        <begin position="174"/>
        <end position="202"/>
    </location>
</feature>
<organism evidence="9 10">
    <name type="scientific">Popillia japonica</name>
    <name type="common">Japanese beetle</name>
    <dbReference type="NCBI Taxonomy" id="7064"/>
    <lineage>
        <taxon>Eukaryota</taxon>
        <taxon>Metazoa</taxon>
        <taxon>Ecdysozoa</taxon>
        <taxon>Arthropoda</taxon>
        <taxon>Hexapoda</taxon>
        <taxon>Insecta</taxon>
        <taxon>Pterygota</taxon>
        <taxon>Neoptera</taxon>
        <taxon>Endopterygota</taxon>
        <taxon>Coleoptera</taxon>
        <taxon>Polyphaga</taxon>
        <taxon>Scarabaeiformia</taxon>
        <taxon>Scarabaeidae</taxon>
        <taxon>Rutelinae</taxon>
        <taxon>Popillia</taxon>
    </lineage>
</organism>
<dbReference type="PROSITE" id="PS00028">
    <property type="entry name" value="ZINC_FINGER_C2H2_1"/>
    <property type="match status" value="8"/>
</dbReference>
<evidence type="ECO:0000256" key="1">
    <source>
        <dbReference type="ARBA" id="ARBA00004123"/>
    </source>
</evidence>
<dbReference type="InterPro" id="IPR036236">
    <property type="entry name" value="Znf_C2H2_sf"/>
</dbReference>
<comment type="caution">
    <text evidence="9">The sequence shown here is derived from an EMBL/GenBank/DDBJ whole genome shotgun (WGS) entry which is preliminary data.</text>
</comment>
<dbReference type="Gene3D" id="3.30.160.60">
    <property type="entry name" value="Classic Zinc Finger"/>
    <property type="match status" value="7"/>
</dbReference>
<protein>
    <submittedName>
        <fullName evidence="9">Zinc finger, C2H2 type</fullName>
    </submittedName>
</protein>
<reference evidence="9 10" key="1">
    <citation type="journal article" date="2024" name="BMC Genomics">
        <title>De novo assembly and annotation of Popillia japonica's genome with initial clues to its potential as an invasive pest.</title>
        <authorList>
            <person name="Cucini C."/>
            <person name="Boschi S."/>
            <person name="Funari R."/>
            <person name="Cardaioli E."/>
            <person name="Iannotti N."/>
            <person name="Marturano G."/>
            <person name="Paoli F."/>
            <person name="Bruttini M."/>
            <person name="Carapelli A."/>
            <person name="Frati F."/>
            <person name="Nardi F."/>
        </authorList>
    </citation>
    <scope>NUCLEOTIDE SEQUENCE [LARGE SCALE GENOMIC DNA]</scope>
    <source>
        <strain evidence="9">DMR45628</strain>
    </source>
</reference>
<dbReference type="SUPFAM" id="SSF57667">
    <property type="entry name" value="beta-beta-alpha zinc fingers"/>
    <property type="match status" value="4"/>
</dbReference>
<dbReference type="PANTHER" id="PTHR24408">
    <property type="entry name" value="ZINC FINGER PROTEIN"/>
    <property type="match status" value="1"/>
</dbReference>
<dbReference type="AlphaFoldDB" id="A0AAW1N3Q5"/>
<dbReference type="Pfam" id="PF00096">
    <property type="entry name" value="zf-C2H2"/>
    <property type="match status" value="6"/>
</dbReference>
<evidence type="ECO:0000256" key="4">
    <source>
        <dbReference type="ARBA" id="ARBA00022771"/>
    </source>
</evidence>
<dbReference type="GO" id="GO:0008270">
    <property type="term" value="F:zinc ion binding"/>
    <property type="evidence" value="ECO:0007669"/>
    <property type="project" value="UniProtKB-KW"/>
</dbReference>
<comment type="subcellular location">
    <subcellularLocation>
        <location evidence="1">Nucleus</location>
    </subcellularLocation>
</comment>
<evidence type="ECO:0000256" key="6">
    <source>
        <dbReference type="ARBA" id="ARBA00023242"/>
    </source>
</evidence>
<dbReference type="GO" id="GO:0005634">
    <property type="term" value="C:nucleus"/>
    <property type="evidence" value="ECO:0007669"/>
    <property type="project" value="UniProtKB-SubCell"/>
</dbReference>
<dbReference type="EMBL" id="JASPKY010000009">
    <property type="protein sequence ID" value="KAK9753937.1"/>
    <property type="molecule type" value="Genomic_DNA"/>
</dbReference>
<dbReference type="GO" id="GO:0030674">
    <property type="term" value="F:protein-macromolecule adaptor activity"/>
    <property type="evidence" value="ECO:0007669"/>
    <property type="project" value="UniProtKB-ARBA"/>
</dbReference>
<feature type="domain" description="C2H2-type" evidence="8">
    <location>
        <begin position="314"/>
        <end position="342"/>
    </location>
</feature>
<feature type="domain" description="C2H2-type" evidence="8">
    <location>
        <begin position="229"/>
        <end position="257"/>
    </location>
</feature>
<evidence type="ECO:0000313" key="10">
    <source>
        <dbReference type="Proteomes" id="UP001458880"/>
    </source>
</evidence>
<dbReference type="SMART" id="SM00355">
    <property type="entry name" value="ZnF_C2H2"/>
    <property type="match status" value="9"/>
</dbReference>
<keyword evidence="2" id="KW-0479">Metal-binding</keyword>
<evidence type="ECO:0000256" key="5">
    <source>
        <dbReference type="ARBA" id="ARBA00022833"/>
    </source>
</evidence>
<proteinExistence type="predicted"/>
<dbReference type="FunFam" id="3.30.160.60:FF:000100">
    <property type="entry name" value="Zinc finger 45-like"/>
    <property type="match status" value="1"/>
</dbReference>
<dbReference type="InterPro" id="IPR013087">
    <property type="entry name" value="Znf_C2H2_type"/>
</dbReference>
<feature type="domain" description="C2H2-type" evidence="8">
    <location>
        <begin position="258"/>
        <end position="285"/>
    </location>
</feature>
<dbReference type="FunFam" id="3.30.160.60:FF:000145">
    <property type="entry name" value="Zinc finger protein 574"/>
    <property type="match status" value="1"/>
</dbReference>
<feature type="domain" description="C2H2-type" evidence="8">
    <location>
        <begin position="373"/>
        <end position="400"/>
    </location>
</feature>
<gene>
    <name evidence="9" type="ORF">QE152_g1500</name>
</gene>
<evidence type="ECO:0000313" key="9">
    <source>
        <dbReference type="EMBL" id="KAK9753937.1"/>
    </source>
</evidence>
<dbReference type="FunFam" id="3.30.160.60:FF:000688">
    <property type="entry name" value="zinc finger protein 197 isoform X1"/>
    <property type="match status" value="1"/>
</dbReference>
<feature type="domain" description="C2H2-type" evidence="8">
    <location>
        <begin position="286"/>
        <end position="313"/>
    </location>
</feature>
<keyword evidence="5" id="KW-0862">Zinc</keyword>
<keyword evidence="4 7" id="KW-0863">Zinc-finger</keyword>
<dbReference type="Proteomes" id="UP001458880">
    <property type="component" value="Unassembled WGS sequence"/>
</dbReference>
<dbReference type="PROSITE" id="PS50157">
    <property type="entry name" value="ZINC_FINGER_C2H2_2"/>
    <property type="match status" value="8"/>
</dbReference>
<keyword evidence="6" id="KW-0539">Nucleus</keyword>
<dbReference type="Pfam" id="PF13894">
    <property type="entry name" value="zf-C2H2_4"/>
    <property type="match status" value="1"/>
</dbReference>
<feature type="domain" description="C2H2-type" evidence="8">
    <location>
        <begin position="401"/>
        <end position="424"/>
    </location>
</feature>
<keyword evidence="3" id="KW-0677">Repeat</keyword>
<keyword evidence="10" id="KW-1185">Reference proteome</keyword>
<evidence type="ECO:0000256" key="7">
    <source>
        <dbReference type="PROSITE-ProRule" id="PRU00042"/>
    </source>
</evidence>
<evidence type="ECO:0000256" key="3">
    <source>
        <dbReference type="ARBA" id="ARBA00022737"/>
    </source>
</evidence>
<dbReference type="GO" id="GO:0043565">
    <property type="term" value="F:sequence-specific DNA binding"/>
    <property type="evidence" value="ECO:0007669"/>
    <property type="project" value="TreeGrafter"/>
</dbReference>
<evidence type="ECO:0000259" key="8">
    <source>
        <dbReference type="PROSITE" id="PS50157"/>
    </source>
</evidence>
<name>A0AAW1N3Q5_POPJA</name>
<feature type="domain" description="C2H2-type" evidence="8">
    <location>
        <begin position="345"/>
        <end position="372"/>
    </location>
</feature>